<dbReference type="Gramene" id="TuG1812G0600000200.01.T02">
    <property type="protein sequence ID" value="TuG1812G0600000200.01.T02.cds377703"/>
    <property type="gene ID" value="TuG1812G0600000200.01"/>
</dbReference>
<proteinExistence type="predicted"/>
<protein>
    <submittedName>
        <fullName evidence="1">Uncharacterized protein</fullName>
    </submittedName>
</protein>
<keyword evidence="2" id="KW-1185">Reference proteome</keyword>
<dbReference type="EnsemblPlants" id="TuG1812G0600000200.01.T01">
    <property type="protein sequence ID" value="TuG1812G0600000200.01.T01.cds377702"/>
    <property type="gene ID" value="TuG1812G0600000200.01"/>
</dbReference>
<evidence type="ECO:0000313" key="1">
    <source>
        <dbReference type="EnsemblPlants" id="TuG1812G0600000200.01.T02.cds377703"/>
    </source>
</evidence>
<dbReference type="Proteomes" id="UP000015106">
    <property type="component" value="Chromosome 6"/>
</dbReference>
<dbReference type="Gramene" id="TuG1812G0600000200.01.T01">
    <property type="protein sequence ID" value="TuG1812G0600000200.01.T01.cds377702"/>
    <property type="gene ID" value="TuG1812G0600000200.01"/>
</dbReference>
<reference evidence="2" key="1">
    <citation type="journal article" date="2013" name="Nature">
        <title>Draft genome of the wheat A-genome progenitor Triticum urartu.</title>
        <authorList>
            <person name="Ling H.Q."/>
            <person name="Zhao S."/>
            <person name="Liu D."/>
            <person name="Wang J."/>
            <person name="Sun H."/>
            <person name="Zhang C."/>
            <person name="Fan H."/>
            <person name="Li D."/>
            <person name="Dong L."/>
            <person name="Tao Y."/>
            <person name="Gao C."/>
            <person name="Wu H."/>
            <person name="Li Y."/>
            <person name="Cui Y."/>
            <person name="Guo X."/>
            <person name="Zheng S."/>
            <person name="Wang B."/>
            <person name="Yu K."/>
            <person name="Liang Q."/>
            <person name="Yang W."/>
            <person name="Lou X."/>
            <person name="Chen J."/>
            <person name="Feng M."/>
            <person name="Jian J."/>
            <person name="Zhang X."/>
            <person name="Luo G."/>
            <person name="Jiang Y."/>
            <person name="Liu J."/>
            <person name="Wang Z."/>
            <person name="Sha Y."/>
            <person name="Zhang B."/>
            <person name="Wu H."/>
            <person name="Tang D."/>
            <person name="Shen Q."/>
            <person name="Xue P."/>
            <person name="Zou S."/>
            <person name="Wang X."/>
            <person name="Liu X."/>
            <person name="Wang F."/>
            <person name="Yang Y."/>
            <person name="An X."/>
            <person name="Dong Z."/>
            <person name="Zhang K."/>
            <person name="Zhang X."/>
            <person name="Luo M.C."/>
            <person name="Dvorak J."/>
            <person name="Tong Y."/>
            <person name="Wang J."/>
            <person name="Yang H."/>
            <person name="Li Z."/>
            <person name="Wang D."/>
            <person name="Zhang A."/>
            <person name="Wang J."/>
        </authorList>
    </citation>
    <scope>NUCLEOTIDE SEQUENCE</scope>
    <source>
        <strain evidence="2">cv. G1812</strain>
    </source>
</reference>
<evidence type="ECO:0000313" key="2">
    <source>
        <dbReference type="Proteomes" id="UP000015106"/>
    </source>
</evidence>
<name>A0A8R7UPZ8_TRIUA</name>
<reference evidence="1" key="3">
    <citation type="submission" date="2022-06" db="UniProtKB">
        <authorList>
            <consortium name="EnsemblPlants"/>
        </authorList>
    </citation>
    <scope>IDENTIFICATION</scope>
</reference>
<dbReference type="AlphaFoldDB" id="A0A8R7UPZ8"/>
<dbReference type="EnsemblPlants" id="TuG1812G0600000200.01.T02">
    <property type="protein sequence ID" value="TuG1812G0600000200.01.T02.cds377703"/>
    <property type="gene ID" value="TuG1812G0600000200.01"/>
</dbReference>
<sequence length="126" mass="13324">MFSIMDTNICRIAGSSMDFLMASCISTIEGRELVDGDWSIFWLFTTISSWLSATFCKDGGWKVGSSSTISSITTPFGSSSTTSSITNPFGRFRSAASSPSVSLRTSAMVSSSGEISWALLKSATAA</sequence>
<accession>A0A8R7UPZ8</accession>
<reference evidence="1" key="2">
    <citation type="submission" date="2018-03" db="EMBL/GenBank/DDBJ databases">
        <title>The Triticum urartu genome reveals the dynamic nature of wheat genome evolution.</title>
        <authorList>
            <person name="Ling H."/>
            <person name="Ma B."/>
            <person name="Shi X."/>
            <person name="Liu H."/>
            <person name="Dong L."/>
            <person name="Sun H."/>
            <person name="Cao Y."/>
            <person name="Gao Q."/>
            <person name="Zheng S."/>
            <person name="Li Y."/>
            <person name="Yu Y."/>
            <person name="Du H."/>
            <person name="Qi M."/>
            <person name="Li Y."/>
            <person name="Yu H."/>
            <person name="Cui Y."/>
            <person name="Wang N."/>
            <person name="Chen C."/>
            <person name="Wu H."/>
            <person name="Zhao Y."/>
            <person name="Zhang J."/>
            <person name="Li Y."/>
            <person name="Zhou W."/>
            <person name="Zhang B."/>
            <person name="Hu W."/>
            <person name="Eijk M."/>
            <person name="Tang J."/>
            <person name="Witsenboer H."/>
            <person name="Zhao S."/>
            <person name="Li Z."/>
            <person name="Zhang A."/>
            <person name="Wang D."/>
            <person name="Liang C."/>
        </authorList>
    </citation>
    <scope>NUCLEOTIDE SEQUENCE [LARGE SCALE GENOMIC DNA]</scope>
    <source>
        <strain evidence="1">cv. G1812</strain>
    </source>
</reference>
<gene>
    <name evidence="1" type="primary">LOC125513466</name>
</gene>
<organism evidence="1 2">
    <name type="scientific">Triticum urartu</name>
    <name type="common">Red wild einkorn</name>
    <name type="synonym">Crithodium urartu</name>
    <dbReference type="NCBI Taxonomy" id="4572"/>
    <lineage>
        <taxon>Eukaryota</taxon>
        <taxon>Viridiplantae</taxon>
        <taxon>Streptophyta</taxon>
        <taxon>Embryophyta</taxon>
        <taxon>Tracheophyta</taxon>
        <taxon>Spermatophyta</taxon>
        <taxon>Magnoliopsida</taxon>
        <taxon>Liliopsida</taxon>
        <taxon>Poales</taxon>
        <taxon>Poaceae</taxon>
        <taxon>BOP clade</taxon>
        <taxon>Pooideae</taxon>
        <taxon>Triticodae</taxon>
        <taxon>Triticeae</taxon>
        <taxon>Triticinae</taxon>
        <taxon>Triticum</taxon>
    </lineage>
</organism>